<proteinExistence type="predicted"/>
<evidence type="ECO:0000313" key="1">
    <source>
        <dbReference type="EMBL" id="THG51661.1"/>
    </source>
</evidence>
<sequence length="461" mass="52426">MKKLLLMLTIFVSAATISQAKSLHELQQEFVNLKFGLFIHFGMGTYLNEDWADPEQPATLFNPQKLNCDQWADGAQSAGMSFGCISVKHHNGFCMWNTATTPYSVMNSGIARDVLKEFTDAMHRRNMKVMFHFSILDLREKILPRHIKPSDTDFIKAQLRELLTGYGPVTALMIDGWDAPWGRISYDDISFEDIYRYVKSIQPECLVMDLNGAKYPGDALFYSDLKTYEQGAGQRIDGSKAWLPSMSCDHLQPTWFWKSWFPSMELPSAESMVANNIIPKNEAGCTFIMNVAPNTDGLLDDNALQRLAEIGRLWKNNLKGIEIEEAPEPIISANIAKHRHATGSWSYDCEIHDFANDDNFRSCWVSNRAVKEPWLMIDLETEQEFNTVAITDNSECTLKAYALEYRKNGEWHKVFSGDAPTTRQVKIHRFNKVKGDAVRLTITGYNGEVAIAEIGVYNEKR</sequence>
<gene>
    <name evidence="1" type="ORF">E5990_05805</name>
</gene>
<name>A0AC61S5B9_9BACT</name>
<dbReference type="EMBL" id="SSTG01000056">
    <property type="protein sequence ID" value="THG51661.1"/>
    <property type="molecule type" value="Genomic_DNA"/>
</dbReference>
<reference evidence="1" key="1">
    <citation type="submission" date="2019-04" db="EMBL/GenBank/DDBJ databases">
        <title>Microbes associate with the intestines of laboratory mice.</title>
        <authorList>
            <person name="Navarre W."/>
            <person name="Wong E."/>
            <person name="Huang K.C."/>
            <person name="Tropini C."/>
            <person name="Ng K."/>
            <person name="Yu B."/>
        </authorList>
    </citation>
    <scope>NUCLEOTIDE SEQUENCE</scope>
    <source>
        <strain evidence="1">NM86_A22</strain>
    </source>
</reference>
<protein>
    <submittedName>
        <fullName evidence="1">Carbohydrate-binding protein</fullName>
    </submittedName>
</protein>
<evidence type="ECO:0000313" key="2">
    <source>
        <dbReference type="Proteomes" id="UP000305401"/>
    </source>
</evidence>
<organism evidence="1 2">
    <name type="scientific">Muribaculum caecicola</name>
    <dbReference type="NCBI Taxonomy" id="3038144"/>
    <lineage>
        <taxon>Bacteria</taxon>
        <taxon>Pseudomonadati</taxon>
        <taxon>Bacteroidota</taxon>
        <taxon>Bacteroidia</taxon>
        <taxon>Bacteroidales</taxon>
        <taxon>Muribaculaceae</taxon>
        <taxon>Muribaculum</taxon>
    </lineage>
</organism>
<keyword evidence="2" id="KW-1185">Reference proteome</keyword>
<comment type="caution">
    <text evidence="1">The sequence shown here is derived from an EMBL/GenBank/DDBJ whole genome shotgun (WGS) entry which is preliminary data.</text>
</comment>
<dbReference type="Proteomes" id="UP000305401">
    <property type="component" value="Unassembled WGS sequence"/>
</dbReference>
<accession>A0AC61S5B9</accession>